<dbReference type="NCBIfam" id="NF033563">
    <property type="entry name" value="transpos_IS30"/>
    <property type="match status" value="1"/>
</dbReference>
<proteinExistence type="predicted"/>
<evidence type="ECO:0000256" key="2">
    <source>
        <dbReference type="SAM" id="MobiDB-lite"/>
    </source>
</evidence>
<dbReference type="AlphaFoldDB" id="A0A1F7VI25"/>
<feature type="compositionally biased region" description="Basic and acidic residues" evidence="2">
    <location>
        <begin position="49"/>
        <end position="71"/>
    </location>
</feature>
<evidence type="ECO:0000313" key="4">
    <source>
        <dbReference type="EMBL" id="OGL90135.1"/>
    </source>
</evidence>
<dbReference type="InterPro" id="IPR053392">
    <property type="entry name" value="Transposase_IS30-like"/>
</dbReference>
<accession>A0A1F7VI25</accession>
<dbReference type="PROSITE" id="PS50994">
    <property type="entry name" value="INTEGRASE"/>
    <property type="match status" value="1"/>
</dbReference>
<dbReference type="InterPro" id="IPR051917">
    <property type="entry name" value="Transposase-Integrase"/>
</dbReference>
<dbReference type="SUPFAM" id="SSF53098">
    <property type="entry name" value="Ribonuclease H-like"/>
    <property type="match status" value="1"/>
</dbReference>
<evidence type="ECO:0000313" key="5">
    <source>
        <dbReference type="Proteomes" id="UP000177750"/>
    </source>
</evidence>
<comment type="caution">
    <text evidence="4">The sequence shown here is derived from an EMBL/GenBank/DDBJ whole genome shotgun (WGS) entry which is preliminary data.</text>
</comment>
<protein>
    <recommendedName>
        <fullName evidence="3">Integrase catalytic domain-containing protein</fullName>
    </recommendedName>
</protein>
<dbReference type="Gene3D" id="3.30.420.10">
    <property type="entry name" value="Ribonuclease H-like superfamily/Ribonuclease H"/>
    <property type="match status" value="1"/>
</dbReference>
<dbReference type="Pfam" id="PF13936">
    <property type="entry name" value="HTH_38"/>
    <property type="match status" value="1"/>
</dbReference>
<organism evidence="4 5">
    <name type="scientific">Candidatus Uhrbacteria bacterium RIFCSPLOWO2_02_FULL_54_37</name>
    <dbReference type="NCBI Taxonomy" id="1802412"/>
    <lineage>
        <taxon>Bacteria</taxon>
        <taxon>Candidatus Uhriibacteriota</taxon>
    </lineage>
</organism>
<dbReference type="GO" id="GO:0003676">
    <property type="term" value="F:nucleic acid binding"/>
    <property type="evidence" value="ECO:0007669"/>
    <property type="project" value="InterPro"/>
</dbReference>
<evidence type="ECO:0000259" key="3">
    <source>
        <dbReference type="PROSITE" id="PS50994"/>
    </source>
</evidence>
<sequence length="324" mass="38662">MASYRQFTQEERILLSALARRRLTQKEIARALGKRQSSISREFKRNKKERGSYHAGDAKRAARERMEEANAAPKRIENDPWLQRYLVRKLKRYWSPEQMAGRVRKDHNVIVCHETIYQYIYDERPDLKKYLRCQKGKYRRRYGTRIREKQREEEKKRRIDERPKIIEQRERLGDFEGDTVMGRRGTGSLVTHVDRGSGYTLIDHVAHATAEAVKEKAAQRFTKLSKQKKHTITYDNGSEFEAREMIGRETGMEIYFAYPYHSWERGTNENTNGLIRRFFPKKASFADITEQRAMRAERLLNTRPRKRLAYLTPVEVFRRNMHLT</sequence>
<dbReference type="PANTHER" id="PTHR10948">
    <property type="entry name" value="TRANSPOSASE"/>
    <property type="match status" value="1"/>
</dbReference>
<dbReference type="GO" id="GO:0032196">
    <property type="term" value="P:transposition"/>
    <property type="evidence" value="ECO:0007669"/>
    <property type="project" value="TreeGrafter"/>
</dbReference>
<dbReference type="GO" id="GO:0015074">
    <property type="term" value="P:DNA integration"/>
    <property type="evidence" value="ECO:0007669"/>
    <property type="project" value="InterPro"/>
</dbReference>
<dbReference type="GO" id="GO:0005829">
    <property type="term" value="C:cytosol"/>
    <property type="evidence" value="ECO:0007669"/>
    <property type="project" value="TreeGrafter"/>
</dbReference>
<dbReference type="Proteomes" id="UP000177750">
    <property type="component" value="Unassembled WGS sequence"/>
</dbReference>
<feature type="domain" description="Integrase catalytic" evidence="3">
    <location>
        <begin position="159"/>
        <end position="321"/>
    </location>
</feature>
<evidence type="ECO:0000256" key="1">
    <source>
        <dbReference type="ARBA" id="ARBA00023172"/>
    </source>
</evidence>
<dbReference type="EMBL" id="MGEU01000042">
    <property type="protein sequence ID" value="OGL90135.1"/>
    <property type="molecule type" value="Genomic_DNA"/>
</dbReference>
<dbReference type="GO" id="GO:0004803">
    <property type="term" value="F:transposase activity"/>
    <property type="evidence" value="ECO:0007669"/>
    <property type="project" value="TreeGrafter"/>
</dbReference>
<dbReference type="InterPro" id="IPR012337">
    <property type="entry name" value="RNaseH-like_sf"/>
</dbReference>
<gene>
    <name evidence="4" type="ORF">A3J36_02405</name>
</gene>
<dbReference type="InterPro" id="IPR001584">
    <property type="entry name" value="Integrase_cat-core"/>
</dbReference>
<dbReference type="GO" id="GO:0006310">
    <property type="term" value="P:DNA recombination"/>
    <property type="evidence" value="ECO:0007669"/>
    <property type="project" value="UniProtKB-KW"/>
</dbReference>
<dbReference type="InterPro" id="IPR025246">
    <property type="entry name" value="IS30-like_HTH"/>
</dbReference>
<reference evidence="4 5" key="1">
    <citation type="journal article" date="2016" name="Nat. Commun.">
        <title>Thousands of microbial genomes shed light on interconnected biogeochemical processes in an aquifer system.</title>
        <authorList>
            <person name="Anantharaman K."/>
            <person name="Brown C.T."/>
            <person name="Hug L.A."/>
            <person name="Sharon I."/>
            <person name="Castelle C.J."/>
            <person name="Probst A.J."/>
            <person name="Thomas B.C."/>
            <person name="Singh A."/>
            <person name="Wilkins M.J."/>
            <person name="Karaoz U."/>
            <person name="Brodie E.L."/>
            <person name="Williams K.H."/>
            <person name="Hubbard S.S."/>
            <person name="Banfield J.F."/>
        </authorList>
    </citation>
    <scope>NUCLEOTIDE SEQUENCE [LARGE SCALE GENOMIC DNA]</scope>
</reference>
<name>A0A1F7VI25_9BACT</name>
<feature type="region of interest" description="Disordered" evidence="2">
    <location>
        <begin position="39"/>
        <end position="71"/>
    </location>
</feature>
<keyword evidence="1" id="KW-0233">DNA recombination</keyword>
<dbReference type="InterPro" id="IPR036397">
    <property type="entry name" value="RNaseH_sf"/>
</dbReference>
<dbReference type="PANTHER" id="PTHR10948:SF23">
    <property type="entry name" value="TRANSPOSASE INSI FOR INSERTION SEQUENCE ELEMENT IS30A-RELATED"/>
    <property type="match status" value="1"/>
</dbReference>